<dbReference type="InterPro" id="IPR002549">
    <property type="entry name" value="AI-2E-like"/>
</dbReference>
<feature type="transmembrane region" description="Helical" evidence="6">
    <location>
        <begin position="69"/>
        <end position="94"/>
    </location>
</feature>
<evidence type="ECO:0000256" key="4">
    <source>
        <dbReference type="ARBA" id="ARBA00022989"/>
    </source>
</evidence>
<feature type="transmembrane region" description="Helical" evidence="6">
    <location>
        <begin position="16"/>
        <end position="34"/>
    </location>
</feature>
<dbReference type="PANTHER" id="PTHR21716">
    <property type="entry name" value="TRANSMEMBRANE PROTEIN"/>
    <property type="match status" value="1"/>
</dbReference>
<comment type="caution">
    <text evidence="7">The sequence shown here is derived from an EMBL/GenBank/DDBJ whole genome shotgun (WGS) entry which is preliminary data.</text>
</comment>
<dbReference type="Pfam" id="PF01594">
    <property type="entry name" value="AI-2E_transport"/>
    <property type="match status" value="1"/>
</dbReference>
<name>A0ABD4T605_9CYAN</name>
<evidence type="ECO:0000313" key="8">
    <source>
        <dbReference type="Proteomes" id="UP000031561"/>
    </source>
</evidence>
<feature type="transmembrane region" description="Helical" evidence="6">
    <location>
        <begin position="302"/>
        <end position="335"/>
    </location>
</feature>
<protein>
    <submittedName>
        <fullName evidence="7">AI-2E family transporter</fullName>
    </submittedName>
</protein>
<keyword evidence="8" id="KW-1185">Reference proteome</keyword>
<sequence>MSQPFFDLLKRLDNSILLRFLLFFASGWALILLLNYLQTVVIIFVCASILSFLLNYPTRWLQRFVPRPVAALLVFWVGVILLLGILVTVVFAVVAQGPAFVNRVTEFFNALTDLAMQAELFFKARGITLNIDGIEEGFRNQVLSQLGSGFTLITEIFSNVVGLVLILVISFFMLLDYENFWATARRFVPVAHRDRLAASLERNFLGFFLGRFLLALFLTGTSFIVFVVLKIPQPLLLALIAGVFDLIPGIGATLGITLISLILLPQGPWKAGQVLVSCIVLQQIEENMLMPRVMQQSLQMSPVVVFLALLVGARIAGLFGLFLAIPLAGVILSLIDPGQASLSAKEDPCED</sequence>
<dbReference type="PANTHER" id="PTHR21716:SF66">
    <property type="entry name" value="TRANSPORT PROTEIN SLL0063-RELATED"/>
    <property type="match status" value="1"/>
</dbReference>
<dbReference type="AlphaFoldDB" id="A0ABD4T605"/>
<keyword evidence="4 6" id="KW-1133">Transmembrane helix</keyword>
<keyword evidence="5 6" id="KW-0472">Membrane</keyword>
<evidence type="ECO:0000256" key="1">
    <source>
        <dbReference type="ARBA" id="ARBA00004141"/>
    </source>
</evidence>
<comment type="subcellular location">
    <subcellularLocation>
        <location evidence="1">Membrane</location>
        <topology evidence="1">Multi-pass membrane protein</topology>
    </subcellularLocation>
</comment>
<evidence type="ECO:0000256" key="5">
    <source>
        <dbReference type="ARBA" id="ARBA00023136"/>
    </source>
</evidence>
<feature type="transmembrane region" description="Helical" evidence="6">
    <location>
        <begin position="204"/>
        <end position="229"/>
    </location>
</feature>
<dbReference type="RefSeq" id="WP_166275610.1">
    <property type="nucleotide sequence ID" value="NZ_JTHE03000079.1"/>
</dbReference>
<feature type="transmembrane region" description="Helical" evidence="6">
    <location>
        <begin position="235"/>
        <end position="264"/>
    </location>
</feature>
<comment type="similarity">
    <text evidence="2">Belongs to the autoinducer-2 exporter (AI-2E) (TC 2.A.86) family.</text>
</comment>
<gene>
    <name evidence="7" type="ORF">QQ91_0014010</name>
</gene>
<dbReference type="EMBL" id="JTHE03000079">
    <property type="protein sequence ID" value="MCM1983933.1"/>
    <property type="molecule type" value="Genomic_DNA"/>
</dbReference>
<evidence type="ECO:0000256" key="3">
    <source>
        <dbReference type="ARBA" id="ARBA00022692"/>
    </source>
</evidence>
<feature type="transmembrane region" description="Helical" evidence="6">
    <location>
        <begin position="156"/>
        <end position="177"/>
    </location>
</feature>
<proteinExistence type="inferred from homology"/>
<dbReference type="GO" id="GO:0016020">
    <property type="term" value="C:membrane"/>
    <property type="evidence" value="ECO:0007669"/>
    <property type="project" value="UniProtKB-SubCell"/>
</dbReference>
<keyword evidence="3 6" id="KW-0812">Transmembrane</keyword>
<organism evidence="7 8">
    <name type="scientific">Lyngbya confervoides BDU141951</name>
    <dbReference type="NCBI Taxonomy" id="1574623"/>
    <lineage>
        <taxon>Bacteria</taxon>
        <taxon>Bacillati</taxon>
        <taxon>Cyanobacteriota</taxon>
        <taxon>Cyanophyceae</taxon>
        <taxon>Oscillatoriophycideae</taxon>
        <taxon>Oscillatoriales</taxon>
        <taxon>Microcoleaceae</taxon>
        <taxon>Lyngbya</taxon>
    </lineage>
</organism>
<evidence type="ECO:0000313" key="7">
    <source>
        <dbReference type="EMBL" id="MCM1983933.1"/>
    </source>
</evidence>
<evidence type="ECO:0000256" key="6">
    <source>
        <dbReference type="SAM" id="Phobius"/>
    </source>
</evidence>
<feature type="transmembrane region" description="Helical" evidence="6">
    <location>
        <begin position="40"/>
        <end position="57"/>
    </location>
</feature>
<evidence type="ECO:0000256" key="2">
    <source>
        <dbReference type="ARBA" id="ARBA00009773"/>
    </source>
</evidence>
<accession>A0ABD4T605</accession>
<reference evidence="7 8" key="1">
    <citation type="journal article" date="2015" name="Genome Announc.">
        <title>Draft Genome Sequence of Filamentous Marine Cyanobacterium Lyngbya confervoides Strain BDU141951.</title>
        <authorList>
            <person name="Chandrababunaidu M.M."/>
            <person name="Sen D."/>
            <person name="Tripathy S."/>
        </authorList>
    </citation>
    <scope>NUCLEOTIDE SEQUENCE [LARGE SCALE GENOMIC DNA]</scope>
    <source>
        <strain evidence="7 8">BDU141951</strain>
    </source>
</reference>
<dbReference type="Proteomes" id="UP000031561">
    <property type="component" value="Unassembled WGS sequence"/>
</dbReference>